<feature type="transmembrane region" description="Helical" evidence="8">
    <location>
        <begin position="47"/>
        <end position="69"/>
    </location>
</feature>
<feature type="transmembrane region" description="Helical" evidence="8">
    <location>
        <begin position="365"/>
        <end position="389"/>
    </location>
</feature>
<feature type="transmembrane region" description="Helical" evidence="8">
    <location>
        <begin position="308"/>
        <end position="328"/>
    </location>
</feature>
<dbReference type="STRING" id="329885.A0A4V5NAJ7"/>
<keyword evidence="5 8" id="KW-1133">Transmembrane helix</keyword>
<keyword evidence="6 8" id="KW-0472">Membrane</keyword>
<dbReference type="InterPro" id="IPR005828">
    <property type="entry name" value="MFS_sugar_transport-like"/>
</dbReference>
<feature type="transmembrane region" description="Helical" evidence="8">
    <location>
        <begin position="401"/>
        <end position="421"/>
    </location>
</feature>
<feature type="transmembrane region" description="Helical" evidence="8">
    <location>
        <begin position="115"/>
        <end position="136"/>
    </location>
</feature>
<feature type="transmembrane region" description="Helical" evidence="8">
    <location>
        <begin position="275"/>
        <end position="296"/>
    </location>
</feature>
<dbReference type="PROSITE" id="PS00216">
    <property type="entry name" value="SUGAR_TRANSPORT_1"/>
    <property type="match status" value="1"/>
</dbReference>
<dbReference type="OrthoDB" id="2153661at2759"/>
<sequence length="498" mass="53991">MAALDKFTPDHAIVDKTSPPSDEGLPTGFDAGQEVALKKITKISSTLTVLVSGLALFSDGYNAQIIGYMEPLFSKLYKEGMSSTIKTRLSNSYLIGEIFGMLFFGFLIDKIGRRTGIVFATLFLVLGVIIATAAHGTTQLGMFWMMIVGRGIAGFGAGGEYPTCGTGSAEASDESQYVRRRRGILVAMATDFAIDLGFVVAGIVALIVLAAYHEQTSDGVWRVCFGLGFVLPVTLFFFRMRMIESSQYRKHAMKQSFPYLLILKRYWKPMLGTSLAWFMYDFVTYPFGIFSSTIIGSLNPNDTLVQNIGYGTVVNAFYLPGCIVGGFLMDWIGRKQTMTLGFVCWAIMGFIIGGALGPIQTITPLFLVLYGIFNSFGEMGPGVATFICGAESFPTPIRGHFLGLAAAVGKAGAAIGTQVFTPIQNSFSDTEKGVQGVFLIGAAFAMVGGLISWLLIPDRERDLESEDARFRAYLESAGYSGAFGESLEKEIKTTAFKL</sequence>
<feature type="transmembrane region" description="Helical" evidence="8">
    <location>
        <begin position="89"/>
        <end position="108"/>
    </location>
</feature>
<protein>
    <recommendedName>
        <fullName evidence="9">Major facilitator superfamily (MFS) profile domain-containing protein</fullName>
    </recommendedName>
</protein>
<dbReference type="EMBL" id="NAJP01000025">
    <property type="protein sequence ID" value="TKA41959.1"/>
    <property type="molecule type" value="Genomic_DNA"/>
</dbReference>
<dbReference type="GO" id="GO:0005886">
    <property type="term" value="C:plasma membrane"/>
    <property type="evidence" value="ECO:0007669"/>
    <property type="project" value="TreeGrafter"/>
</dbReference>
<feature type="domain" description="Major facilitator superfamily (MFS) profile" evidence="9">
    <location>
        <begin position="48"/>
        <end position="460"/>
    </location>
</feature>
<comment type="similarity">
    <text evidence="2">Belongs to the major facilitator superfamily. Sugar transporter (TC 2.A.1.1) family.</text>
</comment>
<feature type="transmembrane region" description="Helical" evidence="8">
    <location>
        <begin position="142"/>
        <end position="163"/>
    </location>
</feature>
<comment type="caution">
    <text evidence="10">The sequence shown here is derived from an EMBL/GenBank/DDBJ whole genome shotgun (WGS) entry which is preliminary data.</text>
</comment>
<evidence type="ECO:0000256" key="3">
    <source>
        <dbReference type="ARBA" id="ARBA00022448"/>
    </source>
</evidence>
<feature type="transmembrane region" description="Helical" evidence="8">
    <location>
        <begin position="340"/>
        <end position="359"/>
    </location>
</feature>
<dbReference type="AlphaFoldDB" id="A0A4V5NAJ7"/>
<evidence type="ECO:0000259" key="9">
    <source>
        <dbReference type="PROSITE" id="PS50850"/>
    </source>
</evidence>
<comment type="subcellular location">
    <subcellularLocation>
        <location evidence="1">Membrane</location>
        <topology evidence="1">Multi-pass membrane protein</topology>
    </subcellularLocation>
</comment>
<dbReference type="SUPFAM" id="SSF103473">
    <property type="entry name" value="MFS general substrate transporter"/>
    <property type="match status" value="1"/>
</dbReference>
<evidence type="ECO:0000256" key="7">
    <source>
        <dbReference type="SAM" id="MobiDB-lite"/>
    </source>
</evidence>
<evidence type="ECO:0000313" key="11">
    <source>
        <dbReference type="Proteomes" id="UP000310066"/>
    </source>
</evidence>
<keyword evidence="3" id="KW-0813">Transport</keyword>
<dbReference type="InterPro" id="IPR020846">
    <property type="entry name" value="MFS_dom"/>
</dbReference>
<keyword evidence="4 8" id="KW-0812">Transmembrane</keyword>
<gene>
    <name evidence="10" type="ORF">B0A54_06640</name>
</gene>
<evidence type="ECO:0000256" key="1">
    <source>
        <dbReference type="ARBA" id="ARBA00004141"/>
    </source>
</evidence>
<evidence type="ECO:0000313" key="10">
    <source>
        <dbReference type="EMBL" id="TKA41959.1"/>
    </source>
</evidence>
<evidence type="ECO:0000256" key="8">
    <source>
        <dbReference type="SAM" id="Phobius"/>
    </source>
</evidence>
<evidence type="ECO:0000256" key="5">
    <source>
        <dbReference type="ARBA" id="ARBA00022989"/>
    </source>
</evidence>
<evidence type="ECO:0000256" key="6">
    <source>
        <dbReference type="ARBA" id="ARBA00023136"/>
    </source>
</evidence>
<dbReference type="GO" id="GO:0046943">
    <property type="term" value="F:carboxylic acid transmembrane transporter activity"/>
    <property type="evidence" value="ECO:0007669"/>
    <property type="project" value="TreeGrafter"/>
</dbReference>
<accession>A0A4V5NAJ7</accession>
<organism evidence="10 11">
    <name type="scientific">Friedmanniomyces endolithicus</name>
    <dbReference type="NCBI Taxonomy" id="329885"/>
    <lineage>
        <taxon>Eukaryota</taxon>
        <taxon>Fungi</taxon>
        <taxon>Dikarya</taxon>
        <taxon>Ascomycota</taxon>
        <taxon>Pezizomycotina</taxon>
        <taxon>Dothideomycetes</taxon>
        <taxon>Dothideomycetidae</taxon>
        <taxon>Mycosphaerellales</taxon>
        <taxon>Teratosphaeriaceae</taxon>
        <taxon>Friedmanniomyces</taxon>
    </lineage>
</organism>
<feature type="transmembrane region" description="Helical" evidence="8">
    <location>
        <begin position="433"/>
        <end position="456"/>
    </location>
</feature>
<evidence type="ECO:0000256" key="4">
    <source>
        <dbReference type="ARBA" id="ARBA00022692"/>
    </source>
</evidence>
<reference evidence="10 11" key="1">
    <citation type="submission" date="2017-03" db="EMBL/GenBank/DDBJ databases">
        <title>Genomes of endolithic fungi from Antarctica.</title>
        <authorList>
            <person name="Coleine C."/>
            <person name="Masonjones S."/>
            <person name="Stajich J.E."/>
        </authorList>
    </citation>
    <scope>NUCLEOTIDE SEQUENCE [LARGE SCALE GENOMIC DNA]</scope>
    <source>
        <strain evidence="10 11">CCFEE 5311</strain>
    </source>
</reference>
<dbReference type="PANTHER" id="PTHR23508:SF10">
    <property type="entry name" value="CARBOXYLIC ACID TRANSPORTER PROTEIN HOMOLOG"/>
    <property type="match status" value="1"/>
</dbReference>
<dbReference type="InterPro" id="IPR005829">
    <property type="entry name" value="Sugar_transporter_CS"/>
</dbReference>
<dbReference type="InterPro" id="IPR036259">
    <property type="entry name" value="MFS_trans_sf"/>
</dbReference>
<dbReference type="Gene3D" id="1.20.1250.20">
    <property type="entry name" value="MFS general substrate transporter like domains"/>
    <property type="match status" value="1"/>
</dbReference>
<feature type="transmembrane region" description="Helical" evidence="8">
    <location>
        <begin position="219"/>
        <end position="238"/>
    </location>
</feature>
<dbReference type="PANTHER" id="PTHR23508">
    <property type="entry name" value="CARBOXYLIC ACID TRANSPORTER PROTEIN HOMOLOG"/>
    <property type="match status" value="1"/>
</dbReference>
<feature type="region of interest" description="Disordered" evidence="7">
    <location>
        <begin position="1"/>
        <end position="26"/>
    </location>
</feature>
<dbReference type="FunFam" id="1.20.1250.20:FF:000140">
    <property type="entry name" value="Putative MFS phospholipid transporter"/>
    <property type="match status" value="1"/>
</dbReference>
<feature type="transmembrane region" description="Helical" evidence="8">
    <location>
        <begin position="184"/>
        <end position="213"/>
    </location>
</feature>
<dbReference type="Pfam" id="PF00083">
    <property type="entry name" value="Sugar_tr"/>
    <property type="match status" value="2"/>
</dbReference>
<proteinExistence type="inferred from homology"/>
<dbReference type="PROSITE" id="PS50850">
    <property type="entry name" value="MFS"/>
    <property type="match status" value="1"/>
</dbReference>
<name>A0A4V5NAJ7_9PEZI</name>
<dbReference type="Proteomes" id="UP000310066">
    <property type="component" value="Unassembled WGS sequence"/>
</dbReference>
<evidence type="ECO:0000256" key="2">
    <source>
        <dbReference type="ARBA" id="ARBA00010992"/>
    </source>
</evidence>